<sequence>MSPLVDYTSDSDADSDTANPAPLPAKKPRLGEADTGTATAPSSGPSPELPPLPASFHDLYASTTRTFDDPSLHQGRSRQTPHIPGNWPSHVYIEWRPPPDIKTILSALICSVQSQISETDPQVKITSLLESELRVALPLHISLSRPLNLTTSQKDRFLSDVQKALASDHPFEIELGRVEWHFTSESGRAFLVMRVICPSGNNELVYFLSKINDLAQLYGQPQLYTWASAAEGKEVADAFHFSIAWCLGKPSEDLERITERAFAHPEVQAVKRLFKLTVCSIKVKVGNAVTDIPLKKEDEKRNKRRHNSLLGL</sequence>
<evidence type="ECO:0000256" key="6">
    <source>
        <dbReference type="SAM" id="MobiDB-lite"/>
    </source>
</evidence>
<feature type="active site" description="Proton donor/acceptor" evidence="5">
    <location>
        <position position="140"/>
    </location>
</feature>
<dbReference type="HAMAP" id="MF_03040">
    <property type="entry name" value="USB1"/>
    <property type="match status" value="1"/>
</dbReference>
<evidence type="ECO:0000313" key="7">
    <source>
        <dbReference type="EMBL" id="KAK0667710.1"/>
    </source>
</evidence>
<proteinExistence type="inferred from homology"/>
<feature type="active site" description="Proton donor/acceptor" evidence="5">
    <location>
        <position position="240"/>
    </location>
</feature>
<dbReference type="GO" id="GO:0005634">
    <property type="term" value="C:nucleus"/>
    <property type="evidence" value="ECO:0007669"/>
    <property type="project" value="UniProtKB-SubCell"/>
</dbReference>
<feature type="region of interest" description="Disordered" evidence="6">
    <location>
        <begin position="1"/>
        <end position="55"/>
    </location>
</feature>
<evidence type="ECO:0000256" key="5">
    <source>
        <dbReference type="HAMAP-Rule" id="MF_03040"/>
    </source>
</evidence>
<dbReference type="EC" id="3.1.4.-" evidence="5"/>
<dbReference type="PANTHER" id="PTHR13522:SF3">
    <property type="entry name" value="U6 SNRNA PHOSPHODIESTERASE 1"/>
    <property type="match status" value="1"/>
</dbReference>
<evidence type="ECO:0000256" key="3">
    <source>
        <dbReference type="ARBA" id="ARBA00023239"/>
    </source>
</evidence>
<comment type="similarity">
    <text evidence="5">Belongs to the 2H phosphoesterase superfamily. USB1 family.</text>
</comment>
<comment type="subcellular location">
    <subcellularLocation>
        <location evidence="5">Nucleus</location>
    </subcellularLocation>
</comment>
<keyword evidence="1 5" id="KW-0540">Nuclease</keyword>
<evidence type="ECO:0000256" key="4">
    <source>
        <dbReference type="ARBA" id="ARBA00023242"/>
    </source>
</evidence>
<dbReference type="Proteomes" id="UP001174997">
    <property type="component" value="Unassembled WGS sequence"/>
</dbReference>
<organism evidence="7 8">
    <name type="scientific">Cercophora samala</name>
    <dbReference type="NCBI Taxonomy" id="330535"/>
    <lineage>
        <taxon>Eukaryota</taxon>
        <taxon>Fungi</taxon>
        <taxon>Dikarya</taxon>
        <taxon>Ascomycota</taxon>
        <taxon>Pezizomycotina</taxon>
        <taxon>Sordariomycetes</taxon>
        <taxon>Sordariomycetidae</taxon>
        <taxon>Sordariales</taxon>
        <taxon>Lasiosphaeriaceae</taxon>
        <taxon>Cercophora</taxon>
    </lineage>
</organism>
<dbReference type="PANTHER" id="PTHR13522">
    <property type="entry name" value="U6 SNRNA PHOSPHODIESTERASE 1"/>
    <property type="match status" value="1"/>
</dbReference>
<reference evidence="7" key="1">
    <citation type="submission" date="2023-06" db="EMBL/GenBank/DDBJ databases">
        <title>Genome-scale phylogeny and comparative genomics of the fungal order Sordariales.</title>
        <authorList>
            <consortium name="Lawrence Berkeley National Laboratory"/>
            <person name="Hensen N."/>
            <person name="Bonometti L."/>
            <person name="Westerberg I."/>
            <person name="Brannstrom I.O."/>
            <person name="Guillou S."/>
            <person name="Cros-Aarteil S."/>
            <person name="Calhoun S."/>
            <person name="Haridas S."/>
            <person name="Kuo A."/>
            <person name="Mondo S."/>
            <person name="Pangilinan J."/>
            <person name="Riley R."/>
            <person name="Labutti K."/>
            <person name="Andreopoulos B."/>
            <person name="Lipzen A."/>
            <person name="Chen C."/>
            <person name="Yanf M."/>
            <person name="Daum C."/>
            <person name="Ng V."/>
            <person name="Clum A."/>
            <person name="Steindorff A."/>
            <person name="Ohm R."/>
            <person name="Martin F."/>
            <person name="Silar P."/>
            <person name="Natvig D."/>
            <person name="Lalanne C."/>
            <person name="Gautier V."/>
            <person name="Ament-Velasquez S.L."/>
            <person name="Kruys A."/>
            <person name="Hutchinson M.I."/>
            <person name="Powell A.J."/>
            <person name="Barry K."/>
            <person name="Miller A.N."/>
            <person name="Grigoriev I.V."/>
            <person name="Debuchy R."/>
            <person name="Gladieux P."/>
            <person name="Thoren M.H."/>
            <person name="Johannesson H."/>
        </authorList>
    </citation>
    <scope>NUCLEOTIDE SEQUENCE</scope>
    <source>
        <strain evidence="7">CBS 307.81</strain>
    </source>
</reference>
<evidence type="ECO:0000256" key="2">
    <source>
        <dbReference type="ARBA" id="ARBA00022801"/>
    </source>
</evidence>
<keyword evidence="4 5" id="KW-0539">Nucleus</keyword>
<dbReference type="Pfam" id="PF09749">
    <property type="entry name" value="HVSL"/>
    <property type="match status" value="1"/>
</dbReference>
<evidence type="ECO:0000256" key="1">
    <source>
        <dbReference type="ARBA" id="ARBA00022722"/>
    </source>
</evidence>
<accession>A0AA40DBB6</accession>
<keyword evidence="2 5" id="KW-0378">Hydrolase</keyword>
<gene>
    <name evidence="5" type="primary">USB1</name>
    <name evidence="7" type="ORF">QBC41DRAFT_323296</name>
</gene>
<evidence type="ECO:0000313" key="8">
    <source>
        <dbReference type="Proteomes" id="UP001174997"/>
    </source>
</evidence>
<dbReference type="GO" id="GO:0034477">
    <property type="term" value="P:U6 snRNA 3'-end processing"/>
    <property type="evidence" value="ECO:0007669"/>
    <property type="project" value="UniProtKB-UniRule"/>
</dbReference>
<comment type="function">
    <text evidence="5">Phosphodiesterase responsible for the U6 snRNA 3' end processing. Acts as an exoribonuclease (RNase) responsible for trimming the poly(U) tract of the last nucleotides in the pre-U6 snRNA molecule, leading to the formation of mature U6 snRNA.</text>
</comment>
<protein>
    <recommendedName>
        <fullName evidence="5">U6 snRNA phosphodiesterase</fullName>
        <ecNumber evidence="5">3.1.4.-</ecNumber>
    </recommendedName>
</protein>
<dbReference type="InterPro" id="IPR027521">
    <property type="entry name" value="Usb1"/>
</dbReference>
<dbReference type="Gene3D" id="3.90.1140.10">
    <property type="entry name" value="Cyclic phosphodiesterase"/>
    <property type="match status" value="1"/>
</dbReference>
<dbReference type="AlphaFoldDB" id="A0AA40DBB6"/>
<dbReference type="GO" id="GO:0016829">
    <property type="term" value="F:lyase activity"/>
    <property type="evidence" value="ECO:0007669"/>
    <property type="project" value="UniProtKB-KW"/>
</dbReference>
<dbReference type="EMBL" id="JAULSY010000067">
    <property type="protein sequence ID" value="KAK0667710.1"/>
    <property type="molecule type" value="Genomic_DNA"/>
</dbReference>
<comment type="caution">
    <text evidence="7">The sequence shown here is derived from an EMBL/GenBank/DDBJ whole genome shotgun (WGS) entry which is preliminary data.</text>
</comment>
<keyword evidence="8" id="KW-1185">Reference proteome</keyword>
<keyword evidence="3" id="KW-0456">Lyase</keyword>
<dbReference type="GO" id="GO:1990838">
    <property type="term" value="F:poly(U)-specific exoribonuclease activity, producing 3' uridine cyclic phosphate ends"/>
    <property type="evidence" value="ECO:0007669"/>
    <property type="project" value="UniProtKB-UniRule"/>
</dbReference>
<name>A0AA40DBB6_9PEZI</name>